<accession>W7BHI3</accession>
<evidence type="ECO:0000313" key="2">
    <source>
        <dbReference type="Proteomes" id="UP000019254"/>
    </source>
</evidence>
<name>W7BHI3_9LIST</name>
<reference evidence="1 2" key="1">
    <citation type="journal article" date="2014" name="Int. J. Syst. Evol. Microbiol.">
        <title>Listeria floridensis sp. nov., Listeria aquatica sp. nov., Listeria cornellensis sp. nov., Listeria riparia sp. nov. and Listeria grandensis sp. nov., from agricultural and natural environments.</title>
        <authorList>
            <person name="den Bakker H.C."/>
            <person name="Warchocki S."/>
            <person name="Wright E.M."/>
            <person name="Allred A.F."/>
            <person name="Ahlstrom C."/>
            <person name="Manuel C.S."/>
            <person name="Stasiewicz M.J."/>
            <person name="Burrell A."/>
            <person name="Roof S."/>
            <person name="Strawn L."/>
            <person name="Fortes E.D."/>
            <person name="Nightingale K.K."/>
            <person name="Kephart D."/>
            <person name="Wiedmann M."/>
        </authorList>
    </citation>
    <scope>NUCLEOTIDE SEQUENCE [LARGE SCALE GENOMIC DNA]</scope>
    <source>
        <strain evidence="2">FSL F6-969</strain>
    </source>
</reference>
<dbReference type="RefSeq" id="WP_036082278.1">
    <property type="nucleotide sequence ID" value="NZ_AODE01000045.1"/>
</dbReference>
<comment type="caution">
    <text evidence="1">The sequence shown here is derived from an EMBL/GenBank/DDBJ whole genome shotgun (WGS) entry which is preliminary data.</text>
</comment>
<dbReference type="PATRIC" id="fig|1265820.5.peg.3495"/>
<dbReference type="Proteomes" id="UP000019254">
    <property type="component" value="Unassembled WGS sequence"/>
</dbReference>
<keyword evidence="2" id="KW-1185">Reference proteome</keyword>
<gene>
    <name evidence="1" type="ORF">PCORN_17724</name>
</gene>
<evidence type="ECO:0000313" key="1">
    <source>
        <dbReference type="EMBL" id="EUJ25322.1"/>
    </source>
</evidence>
<protein>
    <recommendedName>
        <fullName evidence="3">Bacterial Ig domain-containing protein</fullName>
    </recommendedName>
</protein>
<organism evidence="1 2">
    <name type="scientific">Listeria cornellensis FSL F6-0969</name>
    <dbReference type="NCBI Taxonomy" id="1265820"/>
    <lineage>
        <taxon>Bacteria</taxon>
        <taxon>Bacillati</taxon>
        <taxon>Bacillota</taxon>
        <taxon>Bacilli</taxon>
        <taxon>Bacillales</taxon>
        <taxon>Listeriaceae</taxon>
        <taxon>Listeria</taxon>
    </lineage>
</organism>
<dbReference type="AlphaFoldDB" id="W7BHI3"/>
<dbReference type="EMBL" id="AODE01000045">
    <property type="protein sequence ID" value="EUJ25322.1"/>
    <property type="molecule type" value="Genomic_DNA"/>
</dbReference>
<sequence>MKKQLKKAATTLLVANVLATSIITTLPPVQTHAAEQKLTSNLKATTSYPQAIALARPNQKFLAGHVAPNVTLLVSTYKANNTDVSVAATVTCDADGNYKLYSVALTEGMRITVATTNGEIVGDTKVTSPLVVPSGSTAVIDPIYVSDYIVTGRMNVPTGQRSDLRMDPIPYNSSPGIQTTASILTNDYFAILITSDMKKKNACGSIDATSRIIFAYNVHECTRRISSNWSSARC</sequence>
<evidence type="ECO:0008006" key="3">
    <source>
        <dbReference type="Google" id="ProtNLM"/>
    </source>
</evidence>
<proteinExistence type="predicted"/>